<evidence type="ECO:0000256" key="4">
    <source>
        <dbReference type="ARBA" id="ARBA00035175"/>
    </source>
</evidence>
<dbReference type="GO" id="GO:0006412">
    <property type="term" value="P:translation"/>
    <property type="evidence" value="ECO:0007669"/>
    <property type="project" value="InterPro"/>
</dbReference>
<evidence type="ECO:0000313" key="7">
    <source>
        <dbReference type="EMBL" id="OGY60944.1"/>
    </source>
</evidence>
<evidence type="ECO:0000256" key="3">
    <source>
        <dbReference type="ARBA" id="ARBA00023274"/>
    </source>
</evidence>
<dbReference type="FunFam" id="2.40.50.100:FF:000020">
    <property type="entry name" value="50S ribosomal protein L27"/>
    <property type="match status" value="1"/>
</dbReference>
<dbReference type="Pfam" id="PF01016">
    <property type="entry name" value="Ribosomal_L27"/>
    <property type="match status" value="1"/>
</dbReference>
<dbReference type="GO" id="GO:0022625">
    <property type="term" value="C:cytosolic large ribosomal subunit"/>
    <property type="evidence" value="ECO:0007669"/>
    <property type="project" value="TreeGrafter"/>
</dbReference>
<keyword evidence="2 7" id="KW-0689">Ribosomal protein</keyword>
<sequence length="90" mass="9884">MAHRKAGGSTKNLRDSKSKRLGVKRGDGQKVGAGEVLIRQRGTKFIAGKNVRRASDDTLYAAKDGVVKFSTKTKTRFDGNHRRTKAVEVI</sequence>
<dbReference type="Proteomes" id="UP000176544">
    <property type="component" value="Unassembled WGS sequence"/>
</dbReference>
<evidence type="ECO:0000256" key="6">
    <source>
        <dbReference type="SAM" id="MobiDB-lite"/>
    </source>
</evidence>
<dbReference type="PROSITE" id="PS00831">
    <property type="entry name" value="RIBOSOMAL_L27"/>
    <property type="match status" value="1"/>
</dbReference>
<keyword evidence="3" id="KW-0687">Ribonucleoprotein</keyword>
<dbReference type="InterPro" id="IPR018261">
    <property type="entry name" value="Ribosomal_bL27_CS"/>
</dbReference>
<reference evidence="7 8" key="1">
    <citation type="journal article" date="2016" name="Nat. Commun.">
        <title>Thousands of microbial genomes shed light on interconnected biogeochemical processes in an aquifer system.</title>
        <authorList>
            <person name="Anantharaman K."/>
            <person name="Brown C.T."/>
            <person name="Hug L.A."/>
            <person name="Sharon I."/>
            <person name="Castelle C.J."/>
            <person name="Probst A.J."/>
            <person name="Thomas B.C."/>
            <person name="Singh A."/>
            <person name="Wilkins M.J."/>
            <person name="Karaoz U."/>
            <person name="Brodie E.L."/>
            <person name="Williams K.H."/>
            <person name="Hubbard S.S."/>
            <person name="Banfield J.F."/>
        </authorList>
    </citation>
    <scope>NUCLEOTIDE SEQUENCE [LARGE SCALE GENOMIC DNA]</scope>
</reference>
<comment type="similarity">
    <text evidence="1">Belongs to the bacterial ribosomal protein bL27 family.</text>
</comment>
<dbReference type="PANTHER" id="PTHR15893:SF0">
    <property type="entry name" value="LARGE RIBOSOMAL SUBUNIT PROTEIN BL27M"/>
    <property type="match status" value="1"/>
</dbReference>
<dbReference type="STRING" id="1797692.A3I33_00010"/>
<name>A0A1G1Z8T9_9BACT</name>
<evidence type="ECO:0000256" key="1">
    <source>
        <dbReference type="ARBA" id="ARBA00010797"/>
    </source>
</evidence>
<evidence type="ECO:0000313" key="8">
    <source>
        <dbReference type="Proteomes" id="UP000176544"/>
    </source>
</evidence>
<comment type="caution">
    <text evidence="7">The sequence shown here is derived from an EMBL/GenBank/DDBJ whole genome shotgun (WGS) entry which is preliminary data.</text>
</comment>
<evidence type="ECO:0000256" key="5">
    <source>
        <dbReference type="ARBA" id="ARBA00035477"/>
    </source>
</evidence>
<dbReference type="EMBL" id="MHJA01000020">
    <property type="protein sequence ID" value="OGY60944.1"/>
    <property type="molecule type" value="Genomic_DNA"/>
</dbReference>
<protein>
    <recommendedName>
        <fullName evidence="4">Large ribosomal subunit protein bL27</fullName>
    </recommendedName>
    <alternativeName>
        <fullName evidence="5">50S ribosomal protein L27</fullName>
    </alternativeName>
</protein>
<dbReference type="AlphaFoldDB" id="A0A1G1Z8T9"/>
<dbReference type="InterPro" id="IPR001684">
    <property type="entry name" value="Ribosomal_bL27"/>
</dbReference>
<evidence type="ECO:0000256" key="2">
    <source>
        <dbReference type="ARBA" id="ARBA00022980"/>
    </source>
</evidence>
<organism evidence="7 8">
    <name type="scientific">Candidatus Colwellbacteria bacterium RIFCSPLOWO2_02_FULL_45_11</name>
    <dbReference type="NCBI Taxonomy" id="1797692"/>
    <lineage>
        <taxon>Bacteria</taxon>
        <taxon>Candidatus Colwelliibacteriota</taxon>
    </lineage>
</organism>
<gene>
    <name evidence="7" type="ORF">A3I33_00010</name>
</gene>
<accession>A0A1G1Z8T9</accession>
<feature type="region of interest" description="Disordered" evidence="6">
    <location>
        <begin position="1"/>
        <end position="29"/>
    </location>
</feature>
<dbReference type="PANTHER" id="PTHR15893">
    <property type="entry name" value="RIBOSOMAL PROTEIN L27"/>
    <property type="match status" value="1"/>
</dbReference>
<dbReference type="Gene3D" id="2.40.50.100">
    <property type="match status" value="1"/>
</dbReference>
<dbReference type="NCBIfam" id="TIGR00062">
    <property type="entry name" value="L27"/>
    <property type="match status" value="1"/>
</dbReference>
<dbReference type="PRINTS" id="PR00063">
    <property type="entry name" value="RIBOSOMALL27"/>
</dbReference>
<feature type="compositionally biased region" description="Basic and acidic residues" evidence="6">
    <location>
        <begin position="12"/>
        <end position="28"/>
    </location>
</feature>
<dbReference type="GO" id="GO:0003735">
    <property type="term" value="F:structural constituent of ribosome"/>
    <property type="evidence" value="ECO:0007669"/>
    <property type="project" value="InterPro"/>
</dbReference>
<proteinExistence type="inferred from homology"/>
<dbReference type="SUPFAM" id="SSF110324">
    <property type="entry name" value="Ribosomal L27 protein-like"/>
    <property type="match status" value="1"/>
</dbReference>